<reference evidence="2" key="1">
    <citation type="submission" date="2021-01" db="EMBL/GenBank/DDBJ databases">
        <authorList>
            <person name="Corre E."/>
            <person name="Pelletier E."/>
            <person name="Niang G."/>
            <person name="Scheremetjew M."/>
            <person name="Finn R."/>
            <person name="Kale V."/>
            <person name="Holt S."/>
            <person name="Cochrane G."/>
            <person name="Meng A."/>
            <person name="Brown T."/>
            <person name="Cohen L."/>
        </authorList>
    </citation>
    <scope>NUCLEOTIDE SEQUENCE</scope>
    <source>
        <strain evidence="2">CCMP622</strain>
    </source>
</reference>
<proteinExistence type="predicted"/>
<organism evidence="2">
    <name type="scientific">Lotharella oceanica</name>
    <dbReference type="NCBI Taxonomy" id="641309"/>
    <lineage>
        <taxon>Eukaryota</taxon>
        <taxon>Sar</taxon>
        <taxon>Rhizaria</taxon>
        <taxon>Cercozoa</taxon>
        <taxon>Chlorarachniophyceae</taxon>
        <taxon>Lotharella</taxon>
    </lineage>
</organism>
<name>A0A7S2U3Z5_9EUKA</name>
<dbReference type="EMBL" id="HBHP01036931">
    <property type="protein sequence ID" value="CAD9778669.1"/>
    <property type="molecule type" value="Transcribed_RNA"/>
</dbReference>
<gene>
    <name evidence="2" type="ORF">LSP00402_LOCUS22685</name>
</gene>
<feature type="compositionally biased region" description="Basic and acidic residues" evidence="1">
    <location>
        <begin position="21"/>
        <end position="32"/>
    </location>
</feature>
<evidence type="ECO:0000313" key="2">
    <source>
        <dbReference type="EMBL" id="CAD9778669.1"/>
    </source>
</evidence>
<evidence type="ECO:0000256" key="1">
    <source>
        <dbReference type="SAM" id="MobiDB-lite"/>
    </source>
</evidence>
<dbReference type="AlphaFoldDB" id="A0A7S2U3Z5"/>
<sequence length="121" mass="12794">MGVTMAWIPRTSVQQNPKPPVAEDGHTREKGGGEGSGVRATGSGRLEPDATCGVAAAATQEEIRWTTLESKLSAGGSTERSDWRCAIRIHVTCVLYITVAERRPTLGIASCTYVCVCVCVG</sequence>
<protein>
    <submittedName>
        <fullName evidence="2">Uncharacterized protein</fullName>
    </submittedName>
</protein>
<feature type="region of interest" description="Disordered" evidence="1">
    <location>
        <begin position="1"/>
        <end position="49"/>
    </location>
</feature>
<accession>A0A7S2U3Z5</accession>